<evidence type="ECO:0000313" key="2">
    <source>
        <dbReference type="Proteomes" id="UP000219621"/>
    </source>
</evidence>
<evidence type="ECO:0000313" key="1">
    <source>
        <dbReference type="EMBL" id="SOD97278.1"/>
    </source>
</evidence>
<proteinExistence type="predicted"/>
<dbReference type="Proteomes" id="UP000219621">
    <property type="component" value="Unassembled WGS sequence"/>
</dbReference>
<sequence length="75" mass="7966">MVSAGSGRVAYAHLVDGCAALQVAIDALVTGRLPPDYEGPAGAADLARHAFRQAVIDTHNDFRLYMHVLASMTLE</sequence>
<organism evidence="1 2">
    <name type="scientific">Caenispirillum bisanense</name>
    <dbReference type="NCBI Taxonomy" id="414052"/>
    <lineage>
        <taxon>Bacteria</taxon>
        <taxon>Pseudomonadati</taxon>
        <taxon>Pseudomonadota</taxon>
        <taxon>Alphaproteobacteria</taxon>
        <taxon>Rhodospirillales</taxon>
        <taxon>Novispirillaceae</taxon>
        <taxon>Caenispirillum</taxon>
    </lineage>
</organism>
<gene>
    <name evidence="1" type="ORF">SAMN05421508_106362</name>
</gene>
<dbReference type="RefSeq" id="WP_097280101.1">
    <property type="nucleotide sequence ID" value="NZ_OCNJ01000006.1"/>
</dbReference>
<reference evidence="1 2" key="1">
    <citation type="submission" date="2017-09" db="EMBL/GenBank/DDBJ databases">
        <authorList>
            <person name="Ehlers B."/>
            <person name="Leendertz F.H."/>
        </authorList>
    </citation>
    <scope>NUCLEOTIDE SEQUENCE [LARGE SCALE GENOMIC DNA]</scope>
    <source>
        <strain evidence="1 2">USBA 140</strain>
    </source>
</reference>
<protein>
    <submittedName>
        <fullName evidence="1">Uncharacterized protein</fullName>
    </submittedName>
</protein>
<dbReference type="EMBL" id="OCNJ01000006">
    <property type="protein sequence ID" value="SOD97278.1"/>
    <property type="molecule type" value="Genomic_DNA"/>
</dbReference>
<name>A0A286GP26_9PROT</name>
<dbReference type="AlphaFoldDB" id="A0A286GP26"/>
<accession>A0A286GP26</accession>
<keyword evidence="2" id="KW-1185">Reference proteome</keyword>